<evidence type="ECO:0000313" key="10">
    <source>
        <dbReference type="Proteomes" id="UP000361993"/>
    </source>
</evidence>
<evidence type="ECO:0000313" key="11">
    <source>
        <dbReference type="Proteomes" id="UP000409545"/>
    </source>
</evidence>
<dbReference type="EMBL" id="AABUYW010000006">
    <property type="protein sequence ID" value="EAJ1076819.1"/>
    <property type="molecule type" value="Genomic_DNA"/>
</dbReference>
<dbReference type="KEGG" id="ccof:VC76_08570"/>
<dbReference type="InterPro" id="IPR027385">
    <property type="entry name" value="Beta-barrel_OMP"/>
</dbReference>
<feature type="signal peptide" evidence="2">
    <location>
        <begin position="1"/>
        <end position="21"/>
    </location>
</feature>
<dbReference type="Proteomes" id="UP000361993">
    <property type="component" value="Unassembled WGS sequence"/>
</dbReference>
<dbReference type="Proteomes" id="UP000352088">
    <property type="component" value="Unassembled WGS sequence"/>
</dbReference>
<dbReference type="Proteomes" id="UP000557830">
    <property type="component" value="Unassembled WGS sequence"/>
</dbReference>
<sequence length="214" mass="23974">MNKKFLSVIVGIALFSSSALAAEESGFFIGADAAYVQTKVKGDLKHNKTGAVFNGDLSSSIPILGLRMGYRFNDLHRLYAAYNYSDEFSDIIRTPNLRIEGDFNTHKFLLGYDFTPEIFKRVRAVAGGYLGYAKTSIDLKTSLLSLSQDFDGFVYGAKIGAIFELGASNEIEVGFKAEQIEYNTRNYYQEAIGSNFYDPRQTNYGLYLGYTYKF</sequence>
<keyword evidence="1 2" id="KW-0732">Signal</keyword>
<dbReference type="AlphaFoldDB" id="A0A0Q2LRW7"/>
<organism evidence="6 11">
    <name type="scientific">Campylobacter coli</name>
    <dbReference type="NCBI Taxonomy" id="195"/>
    <lineage>
        <taxon>Bacteria</taxon>
        <taxon>Pseudomonadati</taxon>
        <taxon>Campylobacterota</taxon>
        <taxon>Epsilonproteobacteria</taxon>
        <taxon>Campylobacterales</taxon>
        <taxon>Campylobacteraceae</taxon>
        <taxon>Campylobacter</taxon>
    </lineage>
</organism>
<evidence type="ECO:0000256" key="1">
    <source>
        <dbReference type="ARBA" id="ARBA00022729"/>
    </source>
</evidence>
<dbReference type="STRING" id="195.ATE51_04394"/>
<dbReference type="InterPro" id="IPR011250">
    <property type="entry name" value="OMP/PagP_B-barrel"/>
</dbReference>
<feature type="chain" id="PRO_5015044098" evidence="2">
    <location>
        <begin position="22"/>
        <end position="214"/>
    </location>
</feature>
<dbReference type="Proteomes" id="UP000411403">
    <property type="component" value="Unassembled WGS sequence"/>
</dbReference>
<evidence type="ECO:0000259" key="3">
    <source>
        <dbReference type="Pfam" id="PF13505"/>
    </source>
</evidence>
<evidence type="ECO:0000313" key="12">
    <source>
        <dbReference type="Proteomes" id="UP000411403"/>
    </source>
</evidence>
<dbReference type="KEGG" id="ccoo:ATE51_04394"/>
<evidence type="ECO:0000313" key="13">
    <source>
        <dbReference type="Proteomes" id="UP000557830"/>
    </source>
</evidence>
<dbReference type="Pfam" id="PF13505">
    <property type="entry name" value="OMP_b-brl"/>
    <property type="match status" value="1"/>
</dbReference>
<dbReference type="EMBL" id="AACDUL010000006">
    <property type="protein sequence ID" value="EAK1509497.1"/>
    <property type="molecule type" value="Genomic_DNA"/>
</dbReference>
<protein>
    <submittedName>
        <fullName evidence="6">Porin family protein</fullName>
    </submittedName>
</protein>
<proteinExistence type="predicted"/>
<gene>
    <name evidence="6" type="ORF">B9Q54_03720</name>
    <name evidence="4" type="ORF">BU953_04190</name>
    <name evidence="5" type="ORF">CJD00_04320</name>
    <name evidence="7" type="ORF">DSX26_06960</name>
    <name evidence="8" type="ORF">DYU70_06705</name>
</gene>
<evidence type="ECO:0000313" key="4">
    <source>
        <dbReference type="EMBL" id="EAJ1076819.1"/>
    </source>
</evidence>
<dbReference type="RefSeq" id="WP_002779366.1">
    <property type="nucleotide sequence ID" value="NZ_AP028371.1"/>
</dbReference>
<dbReference type="EMBL" id="AACGUZ010000005">
    <property type="protein sequence ID" value="EAK5103381.1"/>
    <property type="molecule type" value="Genomic_DNA"/>
</dbReference>
<dbReference type="OrthoDB" id="5360840at2"/>
<dbReference type="SUPFAM" id="SSF56925">
    <property type="entry name" value="OMPA-like"/>
    <property type="match status" value="1"/>
</dbReference>
<accession>A0A0Q2LRW7</accession>
<evidence type="ECO:0000313" key="8">
    <source>
        <dbReference type="EMBL" id="EAL9204847.1"/>
    </source>
</evidence>
<dbReference type="EMBL" id="AACQHW010000007">
    <property type="protein sequence ID" value="EAL6851202.1"/>
    <property type="molecule type" value="Genomic_DNA"/>
</dbReference>
<evidence type="ECO:0000313" key="7">
    <source>
        <dbReference type="EMBL" id="EAL6851202.1"/>
    </source>
</evidence>
<evidence type="ECO:0000256" key="2">
    <source>
        <dbReference type="SAM" id="SignalP"/>
    </source>
</evidence>
<dbReference type="EMBL" id="AACSIE010000006">
    <property type="protein sequence ID" value="EAL9204847.1"/>
    <property type="molecule type" value="Genomic_DNA"/>
</dbReference>
<comment type="caution">
    <text evidence="6">The sequence shown here is derived from an EMBL/GenBank/DDBJ whole genome shotgun (WGS) entry which is preliminary data.</text>
</comment>
<evidence type="ECO:0000313" key="9">
    <source>
        <dbReference type="Proteomes" id="UP000352088"/>
    </source>
</evidence>
<dbReference type="Gene3D" id="2.40.160.20">
    <property type="match status" value="1"/>
</dbReference>
<reference evidence="11 13" key="1">
    <citation type="submission" date="2018-05" db="EMBL/GenBank/DDBJ databases">
        <authorList>
            <consortium name="NARMS: The National Antimicrobial Resistance Monitoring System"/>
        </authorList>
    </citation>
    <scope>NUCLEOTIDE SEQUENCE [LARGE SCALE GENOMIC DNA]</scope>
    <source>
        <strain evidence="8 12">CVM N17C171</strain>
        <strain evidence="7 9">CVM N17C548</strain>
        <strain evidence="4 13">FSIS1609200</strain>
        <strain evidence="6 11">FSIS1711007</strain>
    </source>
</reference>
<name>A0A0Q2LRW7_CAMCO</name>
<reference evidence="5 10" key="2">
    <citation type="submission" date="2018-05" db="EMBL/GenBank/DDBJ databases">
        <authorList>
            <consortium name="GenomeTrakr network: Whole genome sequencing for foodborne pathogen traceback"/>
        </authorList>
    </citation>
    <scope>NUCLEOTIDE SEQUENCE [LARGE SCALE GENOMIC DNA]</scope>
    <source>
        <strain evidence="5 10">NC_C6016</strain>
    </source>
</reference>
<dbReference type="Proteomes" id="UP000409545">
    <property type="component" value="Unassembled WGS sequence"/>
</dbReference>
<evidence type="ECO:0000313" key="5">
    <source>
        <dbReference type="EMBL" id="EAK1509497.1"/>
    </source>
</evidence>
<feature type="domain" description="Outer membrane protein beta-barrel" evidence="3">
    <location>
        <begin position="9"/>
        <end position="210"/>
    </location>
</feature>
<evidence type="ECO:0000313" key="6">
    <source>
        <dbReference type="EMBL" id="EAK5103381.1"/>
    </source>
</evidence>